<name>A0A8X7N4U9_9BASI</name>
<feature type="transmembrane region" description="Helical" evidence="2">
    <location>
        <begin position="33"/>
        <end position="50"/>
    </location>
</feature>
<evidence type="ECO:0000313" key="4">
    <source>
        <dbReference type="Proteomes" id="UP000078113"/>
    </source>
</evidence>
<organism evidence="3 4">
    <name type="scientific">Tilletia walkeri</name>
    <dbReference type="NCBI Taxonomy" id="117179"/>
    <lineage>
        <taxon>Eukaryota</taxon>
        <taxon>Fungi</taxon>
        <taxon>Dikarya</taxon>
        <taxon>Basidiomycota</taxon>
        <taxon>Ustilaginomycotina</taxon>
        <taxon>Exobasidiomycetes</taxon>
        <taxon>Tilletiales</taxon>
        <taxon>Tilletiaceae</taxon>
        <taxon>Tilletia</taxon>
    </lineage>
</organism>
<dbReference type="EMBL" id="LWDG02000339">
    <property type="protein sequence ID" value="KAE8266408.1"/>
    <property type="molecule type" value="Genomic_DNA"/>
</dbReference>
<comment type="caution">
    <text evidence="3">The sequence shown here is derived from an EMBL/GenBank/DDBJ whole genome shotgun (WGS) entry which is preliminary data.</text>
</comment>
<keyword evidence="4" id="KW-1185">Reference proteome</keyword>
<evidence type="ECO:0000256" key="2">
    <source>
        <dbReference type="SAM" id="Phobius"/>
    </source>
</evidence>
<feature type="compositionally biased region" description="Acidic residues" evidence="1">
    <location>
        <begin position="72"/>
        <end position="89"/>
    </location>
</feature>
<gene>
    <name evidence="3" type="ORF">A4X09_0g5939</name>
</gene>
<feature type="region of interest" description="Disordered" evidence="1">
    <location>
        <begin position="1"/>
        <end position="25"/>
    </location>
</feature>
<keyword evidence="2" id="KW-1133">Transmembrane helix</keyword>
<accession>A0A8X7N4U9</accession>
<proteinExistence type="predicted"/>
<protein>
    <submittedName>
        <fullName evidence="3">Uncharacterized protein</fullName>
    </submittedName>
</protein>
<sequence length="89" mass="9618">MPSARRDGFAGAANPCTPVRSTRSWGVTNGPQPSLAFVALAAIIPVYVLARVKRIRLASTFAQELAPRRTEEDADGEDDDDDDEEQTDA</sequence>
<evidence type="ECO:0000256" key="1">
    <source>
        <dbReference type="SAM" id="MobiDB-lite"/>
    </source>
</evidence>
<dbReference type="Proteomes" id="UP000078113">
    <property type="component" value="Unassembled WGS sequence"/>
</dbReference>
<reference evidence="3" key="1">
    <citation type="submission" date="2016-04" db="EMBL/GenBank/DDBJ databases">
        <authorList>
            <person name="Nguyen H.D."/>
            <person name="Samba Siva P."/>
            <person name="Cullis J."/>
            <person name="Levesque C.A."/>
            <person name="Hambleton S."/>
        </authorList>
    </citation>
    <scope>NUCLEOTIDE SEQUENCE</scope>
    <source>
        <strain evidence="3">DAOMC 236422</strain>
    </source>
</reference>
<dbReference type="AlphaFoldDB" id="A0A8X7N4U9"/>
<keyword evidence="2" id="KW-0472">Membrane</keyword>
<reference evidence="3" key="2">
    <citation type="journal article" date="2019" name="IMA Fungus">
        <title>Genome sequencing and comparison of five Tilletia species to identify candidate genes for the detection of regulated species infecting wheat.</title>
        <authorList>
            <person name="Nguyen H.D.T."/>
            <person name="Sultana T."/>
            <person name="Kesanakurti P."/>
            <person name="Hambleton S."/>
        </authorList>
    </citation>
    <scope>NUCLEOTIDE SEQUENCE</scope>
    <source>
        <strain evidence="3">DAOMC 236422</strain>
    </source>
</reference>
<feature type="region of interest" description="Disordered" evidence="1">
    <location>
        <begin position="63"/>
        <end position="89"/>
    </location>
</feature>
<evidence type="ECO:0000313" key="3">
    <source>
        <dbReference type="EMBL" id="KAE8266408.1"/>
    </source>
</evidence>
<keyword evidence="2" id="KW-0812">Transmembrane</keyword>